<comment type="caution">
    <text evidence="8">The sequence shown here is derived from an EMBL/GenBank/DDBJ whole genome shotgun (WGS) entry which is preliminary data.</text>
</comment>
<evidence type="ECO:0000256" key="6">
    <source>
        <dbReference type="ARBA" id="ARBA00023315"/>
    </source>
</evidence>
<evidence type="ECO:0000256" key="7">
    <source>
        <dbReference type="SAM" id="Phobius"/>
    </source>
</evidence>
<keyword evidence="6 8" id="KW-0012">Acyltransferase</keyword>
<dbReference type="Pfam" id="PF03279">
    <property type="entry name" value="Lip_A_acyltrans"/>
    <property type="match status" value="1"/>
</dbReference>
<dbReference type="PANTHER" id="PTHR30606:SF10">
    <property type="entry name" value="PHOSPHATIDYLINOSITOL MANNOSIDE ACYLTRANSFERASE"/>
    <property type="match status" value="1"/>
</dbReference>
<protein>
    <submittedName>
        <fullName evidence="8">Lysophospholipid acyltransferase family protein</fullName>
    </submittedName>
</protein>
<name>A0A8J7SLE2_9BACT</name>
<keyword evidence="2" id="KW-1003">Cell membrane</keyword>
<dbReference type="EMBL" id="JAENIM010000044">
    <property type="protein sequence ID" value="MBK1792311.1"/>
    <property type="molecule type" value="Genomic_DNA"/>
</dbReference>
<keyword evidence="9" id="KW-1185">Reference proteome</keyword>
<accession>A0A8J7SLE2</accession>
<sequence>MIEIPTHTKGGRKISWPKRQRLKGEWLGLHALVAIGGALPFWALKPVADFLGGIGYRVDRRGRERALENLQVAFANRFDENERKDMILRSYREFALTFLQLFWSPNVTHENYQKYIDIELEDEAATQKALDEGAIWMTPHYANFEWTALAASCMGAKLTIIAEDFKNPSLTDIFKNVRQSSGHEIISQDRAMIKLLKTLKRHDHCAFLADLNVPVNSASTIVEYFGLKVSVPLLQALLATRTGAPVVPSISRFDDTGRNQLLVLKPMYFAKGADLQQVTQQIWDVLEPHISQDPAPWMWMYKHWRYLSKWKSDSYPSYARRNDDFSAKEEEIFGQPVDS</sequence>
<keyword evidence="5 7" id="KW-0472">Membrane</keyword>
<comment type="subcellular location">
    <subcellularLocation>
        <location evidence="1">Cell inner membrane</location>
    </subcellularLocation>
</comment>
<evidence type="ECO:0000313" key="8">
    <source>
        <dbReference type="EMBL" id="MBK1792311.1"/>
    </source>
</evidence>
<evidence type="ECO:0000256" key="4">
    <source>
        <dbReference type="ARBA" id="ARBA00022679"/>
    </source>
</evidence>
<dbReference type="CDD" id="cd07984">
    <property type="entry name" value="LPLAT_LABLAT-like"/>
    <property type="match status" value="1"/>
</dbReference>
<organism evidence="8 9">
    <name type="scientific">Persicirhabdus sediminis</name>
    <dbReference type="NCBI Taxonomy" id="454144"/>
    <lineage>
        <taxon>Bacteria</taxon>
        <taxon>Pseudomonadati</taxon>
        <taxon>Verrucomicrobiota</taxon>
        <taxon>Verrucomicrobiia</taxon>
        <taxon>Verrucomicrobiales</taxon>
        <taxon>Verrucomicrobiaceae</taxon>
        <taxon>Persicirhabdus</taxon>
    </lineage>
</organism>
<evidence type="ECO:0000256" key="3">
    <source>
        <dbReference type="ARBA" id="ARBA00022519"/>
    </source>
</evidence>
<dbReference type="GO" id="GO:0016746">
    <property type="term" value="F:acyltransferase activity"/>
    <property type="evidence" value="ECO:0007669"/>
    <property type="project" value="UniProtKB-KW"/>
</dbReference>
<dbReference type="Proteomes" id="UP000624703">
    <property type="component" value="Unassembled WGS sequence"/>
</dbReference>
<gene>
    <name evidence="8" type="ORF">JIN82_14200</name>
</gene>
<keyword evidence="4" id="KW-0808">Transferase</keyword>
<reference evidence="8" key="1">
    <citation type="submission" date="2021-01" db="EMBL/GenBank/DDBJ databases">
        <title>Modified the classification status of verrucomicrobia.</title>
        <authorList>
            <person name="Feng X."/>
        </authorList>
    </citation>
    <scope>NUCLEOTIDE SEQUENCE</scope>
    <source>
        <strain evidence="8">_KCTC 22039</strain>
    </source>
</reference>
<dbReference type="AlphaFoldDB" id="A0A8J7SLE2"/>
<keyword evidence="7" id="KW-0812">Transmembrane</keyword>
<dbReference type="GO" id="GO:0009247">
    <property type="term" value="P:glycolipid biosynthetic process"/>
    <property type="evidence" value="ECO:0007669"/>
    <property type="project" value="UniProtKB-ARBA"/>
</dbReference>
<keyword evidence="3" id="KW-0997">Cell inner membrane</keyword>
<feature type="transmembrane region" description="Helical" evidence="7">
    <location>
        <begin position="26"/>
        <end position="44"/>
    </location>
</feature>
<evidence type="ECO:0000313" key="9">
    <source>
        <dbReference type="Proteomes" id="UP000624703"/>
    </source>
</evidence>
<evidence type="ECO:0000256" key="2">
    <source>
        <dbReference type="ARBA" id="ARBA00022475"/>
    </source>
</evidence>
<dbReference type="InterPro" id="IPR004960">
    <property type="entry name" value="LipA_acyltrans"/>
</dbReference>
<dbReference type="PANTHER" id="PTHR30606">
    <property type="entry name" value="LIPID A BIOSYNTHESIS LAUROYL ACYLTRANSFERASE"/>
    <property type="match status" value="1"/>
</dbReference>
<proteinExistence type="predicted"/>
<dbReference type="RefSeq" id="WP_200312323.1">
    <property type="nucleotide sequence ID" value="NZ_JAENIM010000044.1"/>
</dbReference>
<keyword evidence="7" id="KW-1133">Transmembrane helix</keyword>
<evidence type="ECO:0000256" key="5">
    <source>
        <dbReference type="ARBA" id="ARBA00023136"/>
    </source>
</evidence>
<dbReference type="GO" id="GO:0005886">
    <property type="term" value="C:plasma membrane"/>
    <property type="evidence" value="ECO:0007669"/>
    <property type="project" value="UniProtKB-SubCell"/>
</dbReference>
<evidence type="ECO:0000256" key="1">
    <source>
        <dbReference type="ARBA" id="ARBA00004533"/>
    </source>
</evidence>